<feature type="transmembrane region" description="Helical" evidence="8">
    <location>
        <begin position="608"/>
        <end position="628"/>
    </location>
</feature>
<feature type="transmembrane region" description="Helical" evidence="8">
    <location>
        <begin position="667"/>
        <end position="690"/>
    </location>
</feature>
<evidence type="ECO:0000256" key="3">
    <source>
        <dbReference type="ARBA" id="ARBA00022692"/>
    </source>
</evidence>
<evidence type="ECO:0000256" key="8">
    <source>
        <dbReference type="SAM" id="Phobius"/>
    </source>
</evidence>
<dbReference type="Proteomes" id="UP001642540">
    <property type="component" value="Unassembled WGS sequence"/>
</dbReference>
<feature type="transmembrane region" description="Helical" evidence="8">
    <location>
        <begin position="327"/>
        <end position="352"/>
    </location>
</feature>
<dbReference type="InterPro" id="IPR025958">
    <property type="entry name" value="SID1_TM_fam"/>
</dbReference>
<name>A0ABP1S6B7_9HEXA</name>
<evidence type="ECO:0000256" key="6">
    <source>
        <dbReference type="ARBA" id="ARBA00023136"/>
    </source>
</evidence>
<evidence type="ECO:0000313" key="9">
    <source>
        <dbReference type="EMBL" id="CAL8143758.1"/>
    </source>
</evidence>
<protein>
    <recommendedName>
        <fullName evidence="11">SID1 transmembrane family member 1</fullName>
    </recommendedName>
</protein>
<keyword evidence="4" id="KW-0732">Signal</keyword>
<accession>A0ABP1S6B7</accession>
<evidence type="ECO:0000313" key="10">
    <source>
        <dbReference type="Proteomes" id="UP001642540"/>
    </source>
</evidence>
<keyword evidence="5 8" id="KW-1133">Transmembrane helix</keyword>
<comment type="subcellular location">
    <subcellularLocation>
        <location evidence="1">Membrane</location>
        <topology evidence="1">Multi-pass membrane protein</topology>
    </subcellularLocation>
</comment>
<feature type="transmembrane region" description="Helical" evidence="8">
    <location>
        <begin position="640"/>
        <end position="661"/>
    </location>
</feature>
<sequence>MRAFNRISQLFFAYQQLLIISVYLPVCIGRNELLIETKCTIIVANINQIYNNFVSQDKPVAYVFYVPRKYIQRSHVSGQDSKTTNLRLEVNTNEETPLNYPLLFSVRQQRFLSSFEVPFQFDEDRITARSKKNIFYSAGRTLCIDTDDDEIIGGRNVTLRVSTQSTKLLSFSVILKLTEDYQLPLGREVEIDVSPTAPKYFGFNFGRPDLSTVKIRATSTSTECMTISIQTLQCPIYDLEHNVRYKGKWQTMSTTAAMTVLKYGEYMEGLVVVLVAHTDNTVCGRQDEFLVNQNNSVGSRNSLSTFKKVGMSKTVKLIITDESSVSAWIIFACLFIPIFVTLLVSLIVVALFRNRHQWLGQTTRDNFGTGNKESSTFLTNLNDTLNSEQNGSANNDNEMRPLNRSSVRPSSVIQMPPPRLPSTRSRFKMKADLYISDFGCKGYYEVKKFAKRFYWTIGIVATFYSIPVYQLVLHYLRVLYRTGEYDICYYNYLCAQRLGLLIDFNHFWSNASYVIFGIFFIVIVRRRSRNLCLNEIECENVVDRGKSTCCCCTPSEVGQACCCRFSKIFFRWDHGVPAHFGVFYALGVALTMEGFLSAAYHLCPNQSTFQFDTCFMYVIAVLLLLKIYQFRHPVHFGANHTFAILAGFVIISVLGLLFERGTDTAKLIFKCIFIPLQFITMIFLCVYYYAVGYVKDENNELVTDWRIYRYLGQLISQPINGDRLILPFISFSICIAILVYSELTTIEFASYLLYVLVGNVLGTTLYYVGIMKPLHGEFKNRTWVQPTLYFLAAGVIGGFSLQYFVRAPAQWELSASASRAENEDCLNSWFPFHPFYDSHDAWHFLSAAALFLAFMGLLIVDDDLITTEQSKIPVF</sequence>
<feature type="transmembrane region" description="Helical" evidence="8">
    <location>
        <begin position="788"/>
        <end position="805"/>
    </location>
</feature>
<evidence type="ECO:0000256" key="7">
    <source>
        <dbReference type="ARBA" id="ARBA00023180"/>
    </source>
</evidence>
<comment type="similarity">
    <text evidence="2">Belongs to the SID1 family.</text>
</comment>
<feature type="transmembrane region" description="Helical" evidence="8">
    <location>
        <begin position="453"/>
        <end position="472"/>
    </location>
</feature>
<feature type="transmembrane region" description="Helical" evidence="8">
    <location>
        <begin position="724"/>
        <end position="743"/>
    </location>
</feature>
<feature type="transmembrane region" description="Helical" evidence="8">
    <location>
        <begin position="507"/>
        <end position="524"/>
    </location>
</feature>
<dbReference type="PANTHER" id="PTHR12185">
    <property type="entry name" value="SID1 TRANSMEMBRANE FAMILY MEMEBER"/>
    <property type="match status" value="1"/>
</dbReference>
<gene>
    <name evidence="9" type="ORF">ODALV1_LOCUS29872</name>
</gene>
<proteinExistence type="inferred from homology"/>
<keyword evidence="3 8" id="KW-0812">Transmembrane</keyword>
<organism evidence="9 10">
    <name type="scientific">Orchesella dallaii</name>
    <dbReference type="NCBI Taxonomy" id="48710"/>
    <lineage>
        <taxon>Eukaryota</taxon>
        <taxon>Metazoa</taxon>
        <taxon>Ecdysozoa</taxon>
        <taxon>Arthropoda</taxon>
        <taxon>Hexapoda</taxon>
        <taxon>Collembola</taxon>
        <taxon>Entomobryomorpha</taxon>
        <taxon>Entomobryoidea</taxon>
        <taxon>Orchesellidae</taxon>
        <taxon>Orchesellinae</taxon>
        <taxon>Orchesella</taxon>
    </lineage>
</organism>
<feature type="transmembrane region" description="Helical" evidence="8">
    <location>
        <begin position="749"/>
        <end position="768"/>
    </location>
</feature>
<evidence type="ECO:0000256" key="4">
    <source>
        <dbReference type="ARBA" id="ARBA00022729"/>
    </source>
</evidence>
<keyword evidence="7" id="KW-0325">Glycoprotein</keyword>
<evidence type="ECO:0000256" key="1">
    <source>
        <dbReference type="ARBA" id="ARBA00004141"/>
    </source>
</evidence>
<feature type="transmembrane region" description="Helical" evidence="8">
    <location>
        <begin position="581"/>
        <end position="602"/>
    </location>
</feature>
<feature type="transmembrane region" description="Helical" evidence="8">
    <location>
        <begin position="841"/>
        <end position="860"/>
    </location>
</feature>
<evidence type="ECO:0000256" key="2">
    <source>
        <dbReference type="ARBA" id="ARBA00006618"/>
    </source>
</evidence>
<keyword evidence="6 8" id="KW-0472">Membrane</keyword>
<evidence type="ECO:0008006" key="11">
    <source>
        <dbReference type="Google" id="ProtNLM"/>
    </source>
</evidence>
<comment type="caution">
    <text evidence="9">The sequence shown here is derived from an EMBL/GenBank/DDBJ whole genome shotgun (WGS) entry which is preliminary data.</text>
</comment>
<dbReference type="Pfam" id="PF13965">
    <property type="entry name" value="SID-1_RNA_chan"/>
    <property type="match status" value="1"/>
</dbReference>
<evidence type="ECO:0000256" key="5">
    <source>
        <dbReference type="ARBA" id="ARBA00022989"/>
    </source>
</evidence>
<keyword evidence="10" id="KW-1185">Reference proteome</keyword>
<reference evidence="9 10" key="1">
    <citation type="submission" date="2024-08" db="EMBL/GenBank/DDBJ databases">
        <authorList>
            <person name="Cucini C."/>
            <person name="Frati F."/>
        </authorList>
    </citation>
    <scope>NUCLEOTIDE SEQUENCE [LARGE SCALE GENOMIC DNA]</scope>
</reference>
<dbReference type="EMBL" id="CAXLJM020000160">
    <property type="protein sequence ID" value="CAL8143758.1"/>
    <property type="molecule type" value="Genomic_DNA"/>
</dbReference>
<dbReference type="PANTHER" id="PTHR12185:SF14">
    <property type="entry name" value="CHOLESTEROL UPTAKE PROTEIN 1"/>
    <property type="match status" value="1"/>
</dbReference>